<evidence type="ECO:0000313" key="3">
    <source>
        <dbReference type="Proteomes" id="UP001501490"/>
    </source>
</evidence>
<proteinExistence type="predicted"/>
<dbReference type="Proteomes" id="UP001501490">
    <property type="component" value="Unassembled WGS sequence"/>
</dbReference>
<dbReference type="InterPro" id="IPR041712">
    <property type="entry name" value="DHPS-like_MBL-fold"/>
</dbReference>
<name>A0ABP6ZZS6_9ACTN</name>
<dbReference type="RefSeq" id="WP_344805306.1">
    <property type="nucleotide sequence ID" value="NZ_BAABAB010000017.1"/>
</dbReference>
<dbReference type="PANTHER" id="PTHR13754:SF18">
    <property type="entry name" value="7,8-DIHYDROPTERIN-6-METHYL-4-(BETA-D-RIBOFURANOSYL)-AMINOBENZENE-5'-PHOSPHATE SYNTHASE"/>
    <property type="match status" value="1"/>
</dbReference>
<dbReference type="InterPro" id="IPR052926">
    <property type="entry name" value="Metallo-beta-lactamase_dom"/>
</dbReference>
<dbReference type="InterPro" id="IPR036866">
    <property type="entry name" value="RibonucZ/Hydroxyglut_hydro"/>
</dbReference>
<dbReference type="Gene3D" id="3.60.15.10">
    <property type="entry name" value="Ribonuclease Z/Hydroxyacylglutathione hydrolase-like"/>
    <property type="match status" value="1"/>
</dbReference>
<dbReference type="EMBL" id="BAABAB010000017">
    <property type="protein sequence ID" value="GAA3623154.1"/>
    <property type="molecule type" value="Genomic_DNA"/>
</dbReference>
<evidence type="ECO:0000259" key="1">
    <source>
        <dbReference type="Pfam" id="PF00753"/>
    </source>
</evidence>
<protein>
    <submittedName>
        <fullName evidence="2">MBL fold metallo-hydrolase</fullName>
    </submittedName>
</protein>
<reference evidence="3" key="1">
    <citation type="journal article" date="2019" name="Int. J. Syst. Evol. Microbiol.">
        <title>The Global Catalogue of Microorganisms (GCM) 10K type strain sequencing project: providing services to taxonomists for standard genome sequencing and annotation.</title>
        <authorList>
            <consortium name="The Broad Institute Genomics Platform"/>
            <consortium name="The Broad Institute Genome Sequencing Center for Infectious Disease"/>
            <person name="Wu L."/>
            <person name="Ma J."/>
        </authorList>
    </citation>
    <scope>NUCLEOTIDE SEQUENCE [LARGE SCALE GENOMIC DNA]</scope>
    <source>
        <strain evidence="3">JCM 16929</strain>
    </source>
</reference>
<gene>
    <name evidence="2" type="ORF">GCM10022236_26970</name>
</gene>
<comment type="caution">
    <text evidence="2">The sequence shown here is derived from an EMBL/GenBank/DDBJ whole genome shotgun (WGS) entry which is preliminary data.</text>
</comment>
<dbReference type="Pfam" id="PF00753">
    <property type="entry name" value="Lactamase_B"/>
    <property type="match status" value="1"/>
</dbReference>
<keyword evidence="3" id="KW-1185">Reference proteome</keyword>
<feature type="domain" description="Metallo-beta-lactamase" evidence="1">
    <location>
        <begin position="100"/>
        <end position="273"/>
    </location>
</feature>
<accession>A0ABP6ZZS6</accession>
<dbReference type="InterPro" id="IPR001279">
    <property type="entry name" value="Metallo-B-lactamas"/>
</dbReference>
<dbReference type="CDD" id="cd07713">
    <property type="entry name" value="DHPS-like_MBL-fold"/>
    <property type="match status" value="1"/>
</dbReference>
<sequence>MCDDGHIPSAVAVVPVDPEAFLGEQVPLRPVRRVQITTLVDNSLDVFAADAGPAGRHPVDRWPRLPAAAHQDDAVFDGPVAEHGFSALVEVQTGEGRVHRLLFDTGVSPDGMVSNMRRLGLAPDSVAAVVCSHGHFDHTTGLDGLARALGGPAKLPVVLHPEFWSRRRLMLPGRDPWELPSTSRAGLEGLGFEIIERPEPSFLFDGSVLITGEVPRTTDFERGFAIHQALRNGVWEPDPWILDEQALIVHVEGRGLLVLTGCGHAGVVNIVRYARALTGVEHVHAVVGGFHLTGALFEPVIAPTVEALGALAPDLVVPAHCTGWGAMHQLANRLPSAFVPNTVGTRLDLVAA</sequence>
<organism evidence="2 3">
    <name type="scientific">Microlunatus ginsengisoli</name>
    <dbReference type="NCBI Taxonomy" id="363863"/>
    <lineage>
        <taxon>Bacteria</taxon>
        <taxon>Bacillati</taxon>
        <taxon>Actinomycetota</taxon>
        <taxon>Actinomycetes</taxon>
        <taxon>Propionibacteriales</taxon>
        <taxon>Propionibacteriaceae</taxon>
        <taxon>Microlunatus</taxon>
    </lineage>
</organism>
<dbReference type="SUPFAM" id="SSF56281">
    <property type="entry name" value="Metallo-hydrolase/oxidoreductase"/>
    <property type="match status" value="1"/>
</dbReference>
<evidence type="ECO:0000313" key="2">
    <source>
        <dbReference type="EMBL" id="GAA3623154.1"/>
    </source>
</evidence>
<dbReference type="PANTHER" id="PTHR13754">
    <property type="entry name" value="METALLO-BETA-LACTAMASE SUPERFAMILY PROTEIN"/>
    <property type="match status" value="1"/>
</dbReference>